<name>A0A4V3JDP3_9LEPT</name>
<reference evidence="1" key="1">
    <citation type="journal article" date="2019" name="PLoS Negl. Trop. Dis.">
        <title>Revisiting the worldwide diversity of Leptospira species in the environment.</title>
        <authorList>
            <person name="Vincent A.T."/>
            <person name="Schiettekatte O."/>
            <person name="Bourhy P."/>
            <person name="Veyrier F.J."/>
            <person name="Picardeau M."/>
        </authorList>
    </citation>
    <scope>NUCLEOTIDE SEQUENCE [LARGE SCALE GENOMIC DNA]</scope>
    <source>
        <strain evidence="1">SSW15</strain>
    </source>
</reference>
<evidence type="ECO:0000313" key="2">
    <source>
        <dbReference type="Proteomes" id="UP000298458"/>
    </source>
</evidence>
<dbReference type="Proteomes" id="UP000298458">
    <property type="component" value="Unassembled WGS sequence"/>
</dbReference>
<proteinExistence type="predicted"/>
<sequence>MDRSSVKNGKPERRGSHRLLLFSIFLAGSLFAQKIPLPKEPVSPTEPVFDVRGESNKVGASVGQSGASEGPKIRGFFCDGRTIVGTWKSAPKEFSFKHKRENVLYSKILKYEDVSRILIKSWKLNQGKPNPQGTPFRAEPWEVHYKTKNNETFERIGDLKKDFSEIKIENELGEASLYFYWMDLQYEDKSWYSKLPKVEGEIRKECFPDVLVGLEFLP</sequence>
<gene>
    <name evidence="1" type="ORF">EHO60_04330</name>
</gene>
<dbReference type="AlphaFoldDB" id="A0A4V3JDP3"/>
<comment type="caution">
    <text evidence="1">The sequence shown here is derived from an EMBL/GenBank/DDBJ whole genome shotgun (WGS) entry which is preliminary data.</text>
</comment>
<keyword evidence="2" id="KW-1185">Reference proteome</keyword>
<dbReference type="EMBL" id="RQET01000004">
    <property type="protein sequence ID" value="TGK11535.1"/>
    <property type="molecule type" value="Genomic_DNA"/>
</dbReference>
<accession>A0A4V3JDP3</accession>
<dbReference type="RefSeq" id="WP_135766941.1">
    <property type="nucleotide sequence ID" value="NZ_RQET01000004.1"/>
</dbReference>
<evidence type="ECO:0000313" key="1">
    <source>
        <dbReference type="EMBL" id="TGK11535.1"/>
    </source>
</evidence>
<protein>
    <submittedName>
        <fullName evidence="1">Uncharacterized protein</fullName>
    </submittedName>
</protein>
<organism evidence="1 2">
    <name type="scientific">Leptospira fletcheri</name>
    <dbReference type="NCBI Taxonomy" id="2484981"/>
    <lineage>
        <taxon>Bacteria</taxon>
        <taxon>Pseudomonadati</taxon>
        <taxon>Spirochaetota</taxon>
        <taxon>Spirochaetia</taxon>
        <taxon>Leptospirales</taxon>
        <taxon>Leptospiraceae</taxon>
        <taxon>Leptospira</taxon>
    </lineage>
</organism>
<dbReference type="OrthoDB" id="345064at2"/>